<evidence type="ECO:0000313" key="3">
    <source>
        <dbReference type="EMBL" id="EXJ79665.1"/>
    </source>
</evidence>
<dbReference type="CDD" id="cd05233">
    <property type="entry name" value="SDR_c"/>
    <property type="match status" value="1"/>
</dbReference>
<dbReference type="Proteomes" id="UP000019478">
    <property type="component" value="Unassembled WGS sequence"/>
</dbReference>
<dbReference type="InterPro" id="IPR020904">
    <property type="entry name" value="Sc_DH/Rdtase_CS"/>
</dbReference>
<dbReference type="EMBL" id="AMGY01000007">
    <property type="protein sequence ID" value="EXJ79665.1"/>
    <property type="molecule type" value="Genomic_DNA"/>
</dbReference>
<dbReference type="NCBIfam" id="NF005559">
    <property type="entry name" value="PRK07231.1"/>
    <property type="match status" value="1"/>
</dbReference>
<dbReference type="GO" id="GO:0016616">
    <property type="term" value="F:oxidoreductase activity, acting on the CH-OH group of donors, NAD or NADP as acceptor"/>
    <property type="evidence" value="ECO:0007669"/>
    <property type="project" value="TreeGrafter"/>
</dbReference>
<dbReference type="STRING" id="1182542.W9XQQ3"/>
<dbReference type="SUPFAM" id="SSF51735">
    <property type="entry name" value="NAD(P)-binding Rossmann-fold domains"/>
    <property type="match status" value="1"/>
</dbReference>
<dbReference type="PANTHER" id="PTHR42760">
    <property type="entry name" value="SHORT-CHAIN DEHYDROGENASES/REDUCTASES FAMILY MEMBER"/>
    <property type="match status" value="1"/>
</dbReference>
<dbReference type="Pfam" id="PF13561">
    <property type="entry name" value="adh_short_C2"/>
    <property type="match status" value="1"/>
</dbReference>
<dbReference type="PANTHER" id="PTHR42760:SF124">
    <property type="entry name" value="SHORT-CHAIN DEHYDROGENASE_REDUCTASE"/>
    <property type="match status" value="1"/>
</dbReference>
<dbReference type="PRINTS" id="PR00081">
    <property type="entry name" value="GDHRDH"/>
</dbReference>
<dbReference type="RefSeq" id="XP_007736239.1">
    <property type="nucleotide sequence ID" value="XM_007738049.1"/>
</dbReference>
<dbReference type="GeneID" id="19172039"/>
<dbReference type="InterPro" id="IPR002347">
    <property type="entry name" value="SDR_fam"/>
</dbReference>
<organism evidence="3 4">
    <name type="scientific">Capronia epimyces CBS 606.96</name>
    <dbReference type="NCBI Taxonomy" id="1182542"/>
    <lineage>
        <taxon>Eukaryota</taxon>
        <taxon>Fungi</taxon>
        <taxon>Dikarya</taxon>
        <taxon>Ascomycota</taxon>
        <taxon>Pezizomycotina</taxon>
        <taxon>Eurotiomycetes</taxon>
        <taxon>Chaetothyriomycetidae</taxon>
        <taxon>Chaetothyriales</taxon>
        <taxon>Herpotrichiellaceae</taxon>
        <taxon>Capronia</taxon>
    </lineage>
</organism>
<proteinExistence type="inferred from homology"/>
<evidence type="ECO:0000256" key="1">
    <source>
        <dbReference type="ARBA" id="ARBA00006484"/>
    </source>
</evidence>
<evidence type="ECO:0000256" key="2">
    <source>
        <dbReference type="ARBA" id="ARBA00022857"/>
    </source>
</evidence>
<gene>
    <name evidence="3" type="ORF">A1O3_07945</name>
</gene>
<keyword evidence="2" id="KW-0521">NADP</keyword>
<dbReference type="HOGENOM" id="CLU_010194_1_0_1"/>
<keyword evidence="4" id="KW-1185">Reference proteome</keyword>
<comment type="similarity">
    <text evidence="1">Belongs to the short-chain dehydrogenases/reductases (SDR) family.</text>
</comment>
<name>W9XQQ3_9EURO</name>
<evidence type="ECO:0000313" key="4">
    <source>
        <dbReference type="Proteomes" id="UP000019478"/>
    </source>
</evidence>
<dbReference type="PROSITE" id="PS00061">
    <property type="entry name" value="ADH_SHORT"/>
    <property type="match status" value="1"/>
</dbReference>
<dbReference type="InterPro" id="IPR036291">
    <property type="entry name" value="NAD(P)-bd_dom_sf"/>
</dbReference>
<sequence length="267" mass="28085">MSRILNLDGRVAIVTGSSSGVGRTIALALASEGASVVCSDVTPDLRPGGYEEETAPTHELIAKTGKAIFQKADVSSPEDVEALVASAVAAFGRLDILVNNAGVFCGQNRIAEESVEAFDKTMAINTRGTFLGMKYAIAQMMRQPPRPSGDRGWIVNISSIGGLVALSMEPSYCASKGAVTNLTRQVAVDYAPDKIHVNGVCPGFLKTAMVRSALEDAALHKELHDASPWPHLGTPEDVAKAVLFLCSDGASWMTGTMVNVDGGYCAR</sequence>
<dbReference type="PRINTS" id="PR00080">
    <property type="entry name" value="SDRFAMILY"/>
</dbReference>
<dbReference type="AlphaFoldDB" id="W9XQQ3"/>
<dbReference type="eggNOG" id="KOG0725">
    <property type="taxonomic scope" value="Eukaryota"/>
</dbReference>
<dbReference type="FunFam" id="3.40.50.720:FF:000084">
    <property type="entry name" value="Short-chain dehydrogenase reductase"/>
    <property type="match status" value="1"/>
</dbReference>
<dbReference type="OrthoDB" id="417891at2759"/>
<protein>
    <submittedName>
        <fullName evidence="3">Alcohol dehydrogenase</fullName>
    </submittedName>
</protein>
<dbReference type="Gene3D" id="3.40.50.720">
    <property type="entry name" value="NAD(P)-binding Rossmann-like Domain"/>
    <property type="match status" value="1"/>
</dbReference>
<accession>W9XQQ3</accession>
<comment type="caution">
    <text evidence="3">The sequence shown here is derived from an EMBL/GenBank/DDBJ whole genome shotgun (WGS) entry which is preliminary data.</text>
</comment>
<reference evidence="3 4" key="1">
    <citation type="submission" date="2013-03" db="EMBL/GenBank/DDBJ databases">
        <title>The Genome Sequence of Capronia epimyces CBS 606.96.</title>
        <authorList>
            <consortium name="The Broad Institute Genomics Platform"/>
            <person name="Cuomo C."/>
            <person name="de Hoog S."/>
            <person name="Gorbushina A."/>
            <person name="Walker B."/>
            <person name="Young S.K."/>
            <person name="Zeng Q."/>
            <person name="Gargeya S."/>
            <person name="Fitzgerald M."/>
            <person name="Haas B."/>
            <person name="Abouelleil A."/>
            <person name="Allen A.W."/>
            <person name="Alvarado L."/>
            <person name="Arachchi H.M."/>
            <person name="Berlin A.M."/>
            <person name="Chapman S.B."/>
            <person name="Gainer-Dewar J."/>
            <person name="Goldberg J."/>
            <person name="Griggs A."/>
            <person name="Gujja S."/>
            <person name="Hansen M."/>
            <person name="Howarth C."/>
            <person name="Imamovic A."/>
            <person name="Ireland A."/>
            <person name="Larimer J."/>
            <person name="McCowan C."/>
            <person name="Murphy C."/>
            <person name="Pearson M."/>
            <person name="Poon T.W."/>
            <person name="Priest M."/>
            <person name="Roberts A."/>
            <person name="Saif S."/>
            <person name="Shea T."/>
            <person name="Sisk P."/>
            <person name="Sykes S."/>
            <person name="Wortman J."/>
            <person name="Nusbaum C."/>
            <person name="Birren B."/>
        </authorList>
    </citation>
    <scope>NUCLEOTIDE SEQUENCE [LARGE SCALE GENOMIC DNA]</scope>
    <source>
        <strain evidence="3 4">CBS 606.96</strain>
    </source>
</reference>